<dbReference type="PRINTS" id="PR00420">
    <property type="entry name" value="RNGMNOXGNASE"/>
</dbReference>
<feature type="domain" description="FAD-binding" evidence="1">
    <location>
        <begin position="7"/>
        <end position="335"/>
    </location>
</feature>
<gene>
    <name evidence="2" type="ORF">FB458_3508</name>
</gene>
<accession>A0A542E4Z4</accession>
<dbReference type="PANTHER" id="PTHR46865:SF2">
    <property type="entry name" value="MONOOXYGENASE"/>
    <property type="match status" value="1"/>
</dbReference>
<name>A0A542E4Z4_9MICO</name>
<dbReference type="OrthoDB" id="3356051at2"/>
<dbReference type="InterPro" id="IPR051704">
    <property type="entry name" value="FAD_aromatic-hydroxylase"/>
</dbReference>
<evidence type="ECO:0000259" key="1">
    <source>
        <dbReference type="Pfam" id="PF01494"/>
    </source>
</evidence>
<organism evidence="2 3">
    <name type="scientific">Lapillicoccus jejuensis</name>
    <dbReference type="NCBI Taxonomy" id="402171"/>
    <lineage>
        <taxon>Bacteria</taxon>
        <taxon>Bacillati</taxon>
        <taxon>Actinomycetota</taxon>
        <taxon>Actinomycetes</taxon>
        <taxon>Micrococcales</taxon>
        <taxon>Intrasporangiaceae</taxon>
        <taxon>Lapillicoccus</taxon>
    </lineage>
</organism>
<dbReference type="EMBL" id="VFMN01000001">
    <property type="protein sequence ID" value="TQJ10387.1"/>
    <property type="molecule type" value="Genomic_DNA"/>
</dbReference>
<keyword evidence="3" id="KW-1185">Reference proteome</keyword>
<dbReference type="PANTHER" id="PTHR46865">
    <property type="entry name" value="OXIDOREDUCTASE-RELATED"/>
    <property type="match status" value="1"/>
</dbReference>
<sequence>MTTAPHALVTGASIAGLSTAWWLSRVGWRVTVLERADGFREGGQNVDVRGVGREVLHRMGLYDAVLARNTTEVGTRFVDDDGGVVAELPSDDPDGATAELEVLRGDLAGLLRDRLPETVELVFGDSLETLTEEGDAAVVRTHAGRTFRADLVVVAEGVRSSTRDQLLADATEPTPLGITMVFGTIPRTDDDDRYWRWYTAPGGRQVHLRPDPHGTTRAMLAYAHGDDEDEGLAGVDRDTMLARLRGRFTDAGWQAQRVLDGFAASDDVYADDLERMTVTTYHRGRVVLAGDAAWCVTPLGGGGASLALTGGYVLAAFLSTSPDDREAALTSYEAWMRELVDAVPSFPRAMRRVAFPQTGLGLAVRNTAAKVATSPPFSTLAGRFGHVAQSEQPLPELREAAPA</sequence>
<dbReference type="InterPro" id="IPR002938">
    <property type="entry name" value="FAD-bd"/>
</dbReference>
<comment type="caution">
    <text evidence="2">The sequence shown here is derived from an EMBL/GenBank/DDBJ whole genome shotgun (WGS) entry which is preliminary data.</text>
</comment>
<dbReference type="AlphaFoldDB" id="A0A542E4Z4"/>
<dbReference type="Gene3D" id="3.30.9.10">
    <property type="entry name" value="D-Amino Acid Oxidase, subunit A, domain 2"/>
    <property type="match status" value="1"/>
</dbReference>
<proteinExistence type="predicted"/>
<dbReference type="GO" id="GO:0071949">
    <property type="term" value="F:FAD binding"/>
    <property type="evidence" value="ECO:0007669"/>
    <property type="project" value="InterPro"/>
</dbReference>
<dbReference type="Gene3D" id="3.50.50.60">
    <property type="entry name" value="FAD/NAD(P)-binding domain"/>
    <property type="match status" value="1"/>
</dbReference>
<evidence type="ECO:0000313" key="2">
    <source>
        <dbReference type="EMBL" id="TQJ10387.1"/>
    </source>
</evidence>
<dbReference type="InterPro" id="IPR036188">
    <property type="entry name" value="FAD/NAD-bd_sf"/>
</dbReference>
<evidence type="ECO:0000313" key="3">
    <source>
        <dbReference type="Proteomes" id="UP000317893"/>
    </source>
</evidence>
<dbReference type="Proteomes" id="UP000317893">
    <property type="component" value="Unassembled WGS sequence"/>
</dbReference>
<dbReference type="RefSeq" id="WP_141849618.1">
    <property type="nucleotide sequence ID" value="NZ_BAAAPR010000015.1"/>
</dbReference>
<protein>
    <submittedName>
        <fullName evidence="2">2-polyprenyl-6-methoxyphenol hydroxylase-like FAD-dependent oxidoreductase</fullName>
    </submittedName>
</protein>
<dbReference type="Pfam" id="PF01494">
    <property type="entry name" value="FAD_binding_3"/>
    <property type="match status" value="1"/>
</dbReference>
<dbReference type="SUPFAM" id="SSF51905">
    <property type="entry name" value="FAD/NAD(P)-binding domain"/>
    <property type="match status" value="1"/>
</dbReference>
<reference evidence="2 3" key="1">
    <citation type="submission" date="2019-06" db="EMBL/GenBank/DDBJ databases">
        <title>Sequencing the genomes of 1000 actinobacteria strains.</title>
        <authorList>
            <person name="Klenk H.-P."/>
        </authorList>
    </citation>
    <scope>NUCLEOTIDE SEQUENCE [LARGE SCALE GENOMIC DNA]</scope>
    <source>
        <strain evidence="2 3">DSM 18607</strain>
    </source>
</reference>